<sequence>MTDGSAVDWTTAVTVGAAALAACGVGVLTAASSDTVSRRILSPERTHAKRSAEYGYRWRQAMERAVLQCSYVLAGGVGNYNDEIELAQTKLVRDMAHVELLVQAIVDRKGRLRIGKICTDERMPSNDYYVWLYDQESSQIYQLPLTTFGMALADAMERKIHSTTFCFLADAAASTASALVKDLLQITKSAVEIYENPLWLTQLALLTRKNLHPRDDLERVLYAFCRMQAWNCEQPTLLISYGAAVTPILLPMLQQVFPDDRHLFCYTGCIQTVQAAFHGRRSFQRNHVPECVSDALQFPHPVSYTTPLSRSMLHSVNTMPPYSRALVSLPIEIADVVETWMAAVDAFFLLKEDERINGYLPYVLKTDYLLTPVSLDVRHWTTRSLLQYVCGSRTRGEVPSETLDAAFSYLRERKPLAPLAKIDAYRKPIENAVFQHKLILIENKTLQDTVQPTQHWTLKSTAKAGCACCLPEEDEEDEDLGALKGKLDMSRPGVFVLPGTLKKGKPSAAGKFVDGKMGFAFDPTKFS</sequence>
<dbReference type="EMBL" id="OU594963">
    <property type="protein sequence ID" value="CAG9286286.1"/>
    <property type="molecule type" value="Genomic_DNA"/>
</dbReference>
<protein>
    <submittedName>
        <fullName evidence="1">Uncharacterized protein</fullName>
    </submittedName>
</protein>
<name>A0A8J9X6J2_PHATR</name>
<gene>
    <name evidence="1" type="ORF">PTTT1_LOCUS31818</name>
</gene>
<proteinExistence type="predicted"/>
<dbReference type="Proteomes" id="UP000836788">
    <property type="component" value="Chromosome 22"/>
</dbReference>
<evidence type="ECO:0000313" key="1">
    <source>
        <dbReference type="EMBL" id="CAG9286286.1"/>
    </source>
</evidence>
<reference evidence="1" key="1">
    <citation type="submission" date="2022-02" db="EMBL/GenBank/DDBJ databases">
        <authorList>
            <person name="Giguere J D."/>
        </authorList>
    </citation>
    <scope>NUCLEOTIDE SEQUENCE</scope>
    <source>
        <strain evidence="1">CCAP 1055/1</strain>
    </source>
</reference>
<dbReference type="AlphaFoldDB" id="A0A8J9X6J2"/>
<organism evidence="1">
    <name type="scientific">Phaeodactylum tricornutum</name>
    <name type="common">Diatom</name>
    <dbReference type="NCBI Taxonomy" id="2850"/>
    <lineage>
        <taxon>Eukaryota</taxon>
        <taxon>Sar</taxon>
        <taxon>Stramenopiles</taxon>
        <taxon>Ochrophyta</taxon>
        <taxon>Bacillariophyta</taxon>
        <taxon>Bacillariophyceae</taxon>
        <taxon>Bacillariophycidae</taxon>
        <taxon>Naviculales</taxon>
        <taxon>Phaeodactylaceae</taxon>
        <taxon>Phaeodactylum</taxon>
    </lineage>
</organism>
<accession>A0A8J9X6J2</accession>